<gene>
    <name evidence="1" type="ORF">S03H2_28629</name>
</gene>
<comment type="caution">
    <text evidence="1">The sequence shown here is derived from an EMBL/GenBank/DDBJ whole genome shotgun (WGS) entry which is preliminary data.</text>
</comment>
<sequence>MFKETFIILIGAFLALTAFTADLKGKDIVNGGRLASLNGILRIEDEELYLDAEGKTYQIHKGPEWYSEEIGFSKTSGKTASIEGFLMADDISPVTISVEGKIYRFRDSYGLPLWAGRGNLSNHSDSKGYGNLDDSGFSSGRGKMSSCECEDCNCDDCKTHEGLRER</sequence>
<reference evidence="1" key="1">
    <citation type="journal article" date="2014" name="Front. Microbiol.">
        <title>High frequency of phylogenetically diverse reductive dehalogenase-homologous genes in deep subseafloor sedimentary metagenomes.</title>
        <authorList>
            <person name="Kawai M."/>
            <person name="Futagami T."/>
            <person name="Toyoda A."/>
            <person name="Takaki Y."/>
            <person name="Nishi S."/>
            <person name="Hori S."/>
            <person name="Arai W."/>
            <person name="Tsubouchi T."/>
            <person name="Morono Y."/>
            <person name="Uchiyama I."/>
            <person name="Ito T."/>
            <person name="Fujiyama A."/>
            <person name="Inagaki F."/>
            <person name="Takami H."/>
        </authorList>
    </citation>
    <scope>NUCLEOTIDE SEQUENCE</scope>
    <source>
        <strain evidence="1">Expedition CK06-06</strain>
    </source>
</reference>
<proteinExistence type="predicted"/>
<evidence type="ECO:0000313" key="1">
    <source>
        <dbReference type="EMBL" id="GAH58155.1"/>
    </source>
</evidence>
<accession>X1HM82</accession>
<organism evidence="1">
    <name type="scientific">marine sediment metagenome</name>
    <dbReference type="NCBI Taxonomy" id="412755"/>
    <lineage>
        <taxon>unclassified sequences</taxon>
        <taxon>metagenomes</taxon>
        <taxon>ecological metagenomes</taxon>
    </lineage>
</organism>
<name>X1HM82_9ZZZZ</name>
<protein>
    <submittedName>
        <fullName evidence="1">Uncharacterized protein</fullName>
    </submittedName>
</protein>
<dbReference type="AlphaFoldDB" id="X1HM82"/>
<dbReference type="EMBL" id="BARU01017252">
    <property type="protein sequence ID" value="GAH58155.1"/>
    <property type="molecule type" value="Genomic_DNA"/>
</dbReference>